<name>A0A8H3FPW2_9LECA</name>
<dbReference type="AlphaFoldDB" id="A0A8H3FPW2"/>
<dbReference type="SUPFAM" id="SSF81411">
    <property type="entry name" value="Mitochondrial cytochrome c oxidase subunit VIa"/>
    <property type="match status" value="1"/>
</dbReference>
<dbReference type="GO" id="GO:0005743">
    <property type="term" value="C:mitochondrial inner membrane"/>
    <property type="evidence" value="ECO:0007669"/>
    <property type="project" value="UniProtKB-SubCell"/>
</dbReference>
<evidence type="ECO:0000256" key="2">
    <source>
        <dbReference type="ARBA" id="ARBA00022792"/>
    </source>
</evidence>
<keyword evidence="3" id="KW-0809">Transit peptide</keyword>
<comment type="subcellular location">
    <subcellularLocation>
        <location evidence="1">Mitochondrion inner membrane</location>
    </subcellularLocation>
</comment>
<evidence type="ECO:0000256" key="3">
    <source>
        <dbReference type="ARBA" id="ARBA00022946"/>
    </source>
</evidence>
<proteinExistence type="predicted"/>
<accession>A0A8H3FPW2</accession>
<dbReference type="EMBL" id="CAJPDR010000235">
    <property type="protein sequence ID" value="CAF9927780.1"/>
    <property type="molecule type" value="Genomic_DNA"/>
</dbReference>
<sequence length="130" mass="14784">MLPRPSMLRALRLSTGNRQSPVLRNALQCRFASTEPPKLVGPMDNAFNRERLAVKHHAAQSAGSVVVPALIIGGLNAKNLWDEHWEHWEHMPPLEERVQYPYMNIRTKAYPWGDGDKVSLFDPFNQAIQS</sequence>
<evidence type="ECO:0000256" key="4">
    <source>
        <dbReference type="ARBA" id="ARBA00023128"/>
    </source>
</evidence>
<dbReference type="InterPro" id="IPR036418">
    <property type="entry name" value="Cyt_c_oxidase_su6a_sf"/>
</dbReference>
<evidence type="ECO:0000256" key="1">
    <source>
        <dbReference type="ARBA" id="ARBA00004273"/>
    </source>
</evidence>
<comment type="caution">
    <text evidence="6">The sequence shown here is derived from an EMBL/GenBank/DDBJ whole genome shotgun (WGS) entry which is preliminary data.</text>
</comment>
<keyword evidence="5" id="KW-0472">Membrane</keyword>
<evidence type="ECO:0000256" key="5">
    <source>
        <dbReference type="ARBA" id="ARBA00023136"/>
    </source>
</evidence>
<dbReference type="Gene3D" id="4.10.95.10">
    <property type="entry name" value="Cytochrome c oxidase, subunit VIa"/>
    <property type="match status" value="1"/>
</dbReference>
<evidence type="ECO:0000313" key="6">
    <source>
        <dbReference type="EMBL" id="CAF9927780.1"/>
    </source>
</evidence>
<protein>
    <submittedName>
        <fullName evidence="6">Cytochrome c oxidase subunit 6A, mitochondrial</fullName>
    </submittedName>
</protein>
<keyword evidence="4" id="KW-0496">Mitochondrion</keyword>
<reference evidence="6" key="1">
    <citation type="submission" date="2021-03" db="EMBL/GenBank/DDBJ databases">
        <authorList>
            <person name="Tagirdzhanova G."/>
        </authorList>
    </citation>
    <scope>NUCLEOTIDE SEQUENCE</scope>
</reference>
<dbReference type="Proteomes" id="UP000664203">
    <property type="component" value="Unassembled WGS sequence"/>
</dbReference>
<gene>
    <name evidence="6" type="primary">COX13</name>
    <name evidence="6" type="ORF">ALECFALPRED_003824</name>
</gene>
<dbReference type="Pfam" id="PF02046">
    <property type="entry name" value="COX6A"/>
    <property type="match status" value="1"/>
</dbReference>
<organism evidence="6 7">
    <name type="scientific">Alectoria fallacina</name>
    <dbReference type="NCBI Taxonomy" id="1903189"/>
    <lineage>
        <taxon>Eukaryota</taxon>
        <taxon>Fungi</taxon>
        <taxon>Dikarya</taxon>
        <taxon>Ascomycota</taxon>
        <taxon>Pezizomycotina</taxon>
        <taxon>Lecanoromycetes</taxon>
        <taxon>OSLEUM clade</taxon>
        <taxon>Lecanoromycetidae</taxon>
        <taxon>Lecanorales</taxon>
        <taxon>Lecanorineae</taxon>
        <taxon>Parmeliaceae</taxon>
        <taxon>Alectoria</taxon>
    </lineage>
</organism>
<keyword evidence="7" id="KW-1185">Reference proteome</keyword>
<keyword evidence="2" id="KW-0999">Mitochondrion inner membrane</keyword>
<dbReference type="InterPro" id="IPR001349">
    <property type="entry name" value="Cyt_c_oxidase_su6a"/>
</dbReference>
<dbReference type="OrthoDB" id="5947505at2759"/>
<evidence type="ECO:0000313" key="7">
    <source>
        <dbReference type="Proteomes" id="UP000664203"/>
    </source>
</evidence>